<feature type="compositionally biased region" description="Polar residues" evidence="2">
    <location>
        <begin position="88"/>
        <end position="97"/>
    </location>
</feature>
<feature type="region of interest" description="Disordered" evidence="2">
    <location>
        <begin position="69"/>
        <end position="109"/>
    </location>
</feature>
<keyword evidence="1" id="KW-0175">Coiled coil</keyword>
<evidence type="ECO:0000256" key="2">
    <source>
        <dbReference type="SAM" id="MobiDB-lite"/>
    </source>
</evidence>
<reference evidence="4" key="1">
    <citation type="submission" date="2022-11" db="UniProtKB">
        <authorList>
            <consortium name="WormBaseParasite"/>
        </authorList>
    </citation>
    <scope>IDENTIFICATION</scope>
</reference>
<proteinExistence type="predicted"/>
<keyword evidence="3" id="KW-1185">Reference proteome</keyword>
<accession>A0A914Q286</accession>
<protein>
    <submittedName>
        <fullName evidence="4">Uncharacterized protein</fullName>
    </submittedName>
</protein>
<name>A0A914Q286_9BILA</name>
<sequence length="511" mass="58891">MEENAQKSGVNNNSTISLHIAAYENSVEAASDDSVDGGKNNVLKKAEISVFEDWEKRFIIENPFEFPRQQENGEATRPEVSKFKASQGLLNPNSSTGKRGRPKGTVDQKTVYNESRRENALQKSAASVLESMNEQQLLYYNLSVTKTAKVQRELDEEKLRSQEMQKQMSLLQKLNQQQAEQIETEKVAVENNEREKEQIKIAEQKCQNHKQAMIEMQRTAALEKKESAKQILTLEKNVADLQRANDELHAVAKEEMDKNKEMVRKLEEKEKEAKNLLILNGKLQEALNEMASTNRSLKINNDEHQNNLNQLQMDYEKVSKSFCNLKETSETPKRKLPSINKSQITNKHRHKPYNLSSTRTQQRRVQRNVQELKEVPDMAKKVLARFQQMTENKKHKITPLQTVAMTVIVGFNPNQLENMKSLLRFFKMDILPPVHLIRKTLKTLKEDFQYIEFEDKELGVVGRQVSDIKNIIKVRAERLIESGRWVDVPGFEGYAFIGLSADSVCCFTYEC</sequence>
<organism evidence="3 4">
    <name type="scientific">Panagrolaimus davidi</name>
    <dbReference type="NCBI Taxonomy" id="227884"/>
    <lineage>
        <taxon>Eukaryota</taxon>
        <taxon>Metazoa</taxon>
        <taxon>Ecdysozoa</taxon>
        <taxon>Nematoda</taxon>
        <taxon>Chromadorea</taxon>
        <taxon>Rhabditida</taxon>
        <taxon>Tylenchina</taxon>
        <taxon>Panagrolaimomorpha</taxon>
        <taxon>Panagrolaimoidea</taxon>
        <taxon>Panagrolaimidae</taxon>
        <taxon>Panagrolaimus</taxon>
    </lineage>
</organism>
<dbReference type="Proteomes" id="UP000887578">
    <property type="component" value="Unplaced"/>
</dbReference>
<dbReference type="AlphaFoldDB" id="A0A914Q286"/>
<dbReference type="WBParaSite" id="PDA_v2.g25284.t1">
    <property type="protein sequence ID" value="PDA_v2.g25284.t1"/>
    <property type="gene ID" value="PDA_v2.g25284"/>
</dbReference>
<feature type="coiled-coil region" evidence="1">
    <location>
        <begin position="147"/>
        <end position="321"/>
    </location>
</feature>
<evidence type="ECO:0000256" key="1">
    <source>
        <dbReference type="SAM" id="Coils"/>
    </source>
</evidence>
<evidence type="ECO:0000313" key="4">
    <source>
        <dbReference type="WBParaSite" id="PDA_v2.g25284.t1"/>
    </source>
</evidence>
<evidence type="ECO:0000313" key="3">
    <source>
        <dbReference type="Proteomes" id="UP000887578"/>
    </source>
</evidence>